<keyword evidence="2" id="KW-1185">Reference proteome</keyword>
<comment type="caution">
    <text evidence="1">The sequence shown here is derived from an EMBL/GenBank/DDBJ whole genome shotgun (WGS) entry which is preliminary data.</text>
</comment>
<dbReference type="SUPFAM" id="SSF51556">
    <property type="entry name" value="Metallo-dependent hydrolases"/>
    <property type="match status" value="1"/>
</dbReference>
<evidence type="ECO:0000313" key="1">
    <source>
        <dbReference type="EMBL" id="CUN80049.1"/>
    </source>
</evidence>
<dbReference type="PROSITE" id="PS51365">
    <property type="entry name" value="RENAL_DIPEPTIDASE_2"/>
    <property type="match status" value="1"/>
</dbReference>
<dbReference type="Proteomes" id="UP000095488">
    <property type="component" value="Unassembled WGS sequence"/>
</dbReference>
<accession>A0ABP2AS09</accession>
<reference evidence="1 2" key="1">
    <citation type="submission" date="2015-09" db="EMBL/GenBank/DDBJ databases">
        <authorList>
            <consortium name="Pathogen Informatics"/>
            <person name="Wu L."/>
            <person name="Ma J."/>
        </authorList>
    </citation>
    <scope>NUCLEOTIDE SEQUENCE [LARGE SCALE GENOMIC DNA]</scope>
    <source>
        <strain evidence="1 2">2789STDY5834858</strain>
    </source>
</reference>
<dbReference type="PANTHER" id="PTHR10443:SF12">
    <property type="entry name" value="DIPEPTIDASE"/>
    <property type="match status" value="1"/>
</dbReference>
<name>A0ABP2AS09_SARVE</name>
<proteinExistence type="predicted"/>
<organism evidence="1 2">
    <name type="scientific">Sarcina ventriculi</name>
    <name type="common">Clostridium ventriculi</name>
    <dbReference type="NCBI Taxonomy" id="1267"/>
    <lineage>
        <taxon>Bacteria</taxon>
        <taxon>Bacillati</taxon>
        <taxon>Bacillota</taxon>
        <taxon>Clostridia</taxon>
        <taxon>Eubacteriales</taxon>
        <taxon>Clostridiaceae</taxon>
        <taxon>Sarcina</taxon>
    </lineage>
</organism>
<dbReference type="PANTHER" id="PTHR10443">
    <property type="entry name" value="MICROSOMAL DIPEPTIDASE"/>
    <property type="match status" value="1"/>
</dbReference>
<dbReference type="EMBL" id="CYZR01000003">
    <property type="protein sequence ID" value="CUN80049.1"/>
    <property type="molecule type" value="Genomic_DNA"/>
</dbReference>
<dbReference type="Pfam" id="PF01244">
    <property type="entry name" value="Peptidase_M19"/>
    <property type="match status" value="1"/>
</dbReference>
<dbReference type="InterPro" id="IPR032466">
    <property type="entry name" value="Metal_Hydrolase"/>
</dbReference>
<gene>
    <name evidence="1" type="ORF">ERS852473_01129</name>
</gene>
<sequence>MNLIDMHCDTISLIHTNSKGHSFQKDGTTNSSYENVIEEKMNLKKNDLHVDLEKLRLANAKAQFFALFVEYDYLKKIKQTPYNYFNLMYETLMKNLDENKDSIAIARNYDEMEKNFNENKISAFLTIEEGGAIEGKLERIEEVYNKGVRLITITWNHENELGYPNAVAKFMNKGLKKKGIETIERMNELGMLVDVSHLSDGGFWDVVKHSKKPFVASHSNARALASHPRNLTDDMIKAIANAGGTIGINYFGRFLSNRDDNISYVSDIVNHIKYIRNIGGDDVLSLGGDFDGVDSTLEMANVGEMNKLLHALKKDKFSDDFIEKLWEKNVTRVIKDVLR</sequence>
<protein>
    <submittedName>
        <fullName evidence="1">Membrane dipeptidase (Peptidase family M19)</fullName>
    </submittedName>
</protein>
<dbReference type="CDD" id="cd01301">
    <property type="entry name" value="rDP_like"/>
    <property type="match status" value="1"/>
</dbReference>
<evidence type="ECO:0000313" key="2">
    <source>
        <dbReference type="Proteomes" id="UP000095488"/>
    </source>
</evidence>
<dbReference type="InterPro" id="IPR008257">
    <property type="entry name" value="Pept_M19"/>
</dbReference>
<dbReference type="RefSeq" id="WP_055258485.1">
    <property type="nucleotide sequence ID" value="NZ_BCMV01000060.1"/>
</dbReference>
<dbReference type="Gene3D" id="3.20.20.140">
    <property type="entry name" value="Metal-dependent hydrolases"/>
    <property type="match status" value="1"/>
</dbReference>